<reference evidence="1" key="1">
    <citation type="submission" date="2020-02" db="EMBL/GenBank/DDBJ databases">
        <title>Unexpected conservation and global transmission of agrobacterial virulence plasmids.</title>
        <authorList>
            <person name="Weisberg A.J."/>
            <person name="Davis E.W. II"/>
            <person name="Tabima J.R."/>
            <person name="Belcher M.S."/>
            <person name="Miller M."/>
            <person name="Kuo C.-H."/>
            <person name="Loper J.E."/>
            <person name="Grunwald N.J."/>
            <person name="Putnam M.L."/>
            <person name="Chang J.H."/>
        </authorList>
    </citation>
    <scope>NUCLEOTIDE SEQUENCE</scope>
    <source>
        <strain evidence="1">Q15/94</strain>
        <plasmid evidence="1">pQ15_94_2</plasmid>
    </source>
</reference>
<proteinExistence type="predicted"/>
<dbReference type="EMBL" id="CP049219">
    <property type="protein sequence ID" value="QTG17057.1"/>
    <property type="molecule type" value="Genomic_DNA"/>
</dbReference>
<sequence>MVGERAERKIFIAPRRSAADWQKLSGTLVIGDATTPWDTAFEEFFFQRLDSRYLKPIRVLQEKGSWEGEGFSIVSIQCALLEFLAACRGGLIYRHKNPAPPHEYNTSGDLFATFLSTTAPFNALFKREDAVEFYRQIRCALLHEARTKGGWIIHSSGRIGVDCTRKIVYRNTFQTLITDYIDGYGRDLLSDTDLQAAFVRKFNDLAS</sequence>
<organism evidence="1 2">
    <name type="scientific">Agrobacterium tumefaciens</name>
    <dbReference type="NCBI Taxonomy" id="358"/>
    <lineage>
        <taxon>Bacteria</taxon>
        <taxon>Pseudomonadati</taxon>
        <taxon>Pseudomonadota</taxon>
        <taxon>Alphaproteobacteria</taxon>
        <taxon>Hyphomicrobiales</taxon>
        <taxon>Rhizobiaceae</taxon>
        <taxon>Rhizobium/Agrobacterium group</taxon>
        <taxon>Agrobacterium</taxon>
        <taxon>Agrobacterium tumefaciens complex</taxon>
    </lineage>
</organism>
<evidence type="ECO:0000313" key="1">
    <source>
        <dbReference type="EMBL" id="QTG17057.1"/>
    </source>
</evidence>
<evidence type="ECO:0000313" key="2">
    <source>
        <dbReference type="Proteomes" id="UP000663946"/>
    </source>
</evidence>
<geneLocation type="plasmid" evidence="1 2">
    <name>pQ15_94_2</name>
</geneLocation>
<accession>A0AAJ4N928</accession>
<keyword evidence="1" id="KW-0614">Plasmid</keyword>
<name>A0AAJ4N928_AGRTU</name>
<dbReference type="RefSeq" id="WP_333722607.1">
    <property type="nucleotide sequence ID" value="NZ_CP049219.1"/>
</dbReference>
<gene>
    <name evidence="1" type="ORF">G6M86_27590</name>
</gene>
<protein>
    <submittedName>
        <fullName evidence="1">Uncharacterized protein</fullName>
    </submittedName>
</protein>
<dbReference type="Proteomes" id="UP000663946">
    <property type="component" value="Plasmid pQ15_94_2"/>
</dbReference>
<dbReference type="AlphaFoldDB" id="A0AAJ4N928"/>